<accession>A0A8C5AJV4</accession>
<evidence type="ECO:0000256" key="7">
    <source>
        <dbReference type="ARBA" id="ARBA00023163"/>
    </source>
</evidence>
<sequence length="310" mass="33943">MFQRFASALFGDDEDDVSRLDRPGQSEEDEEEHDDWILVDYLGDARATSGGAGLAGGPAGPAGQDEEDDEEDLVMIPSPMATPSVRYASCTSLNSMADTDAEGGPEDEADDEGEDEEEDEEEEEEEDGGFLRLGACALEESWFVTPPPCFTGRGSKNIQLETSPLENLLIEHPSMSVYVHHSPPRLSLKPLPHSLNLEVDRSLGLAGPPCSSPGKEKGRRSLDNPRHRPEVADSQRRPSLHATCFAAALSARASLLQQQGQTRGRRAQRSQPLSRNAMRRGNLLCLPAASKQGRANTMYLHQPNQRHLNY</sequence>
<evidence type="ECO:0000256" key="10">
    <source>
        <dbReference type="ARBA" id="ARBA00034306"/>
    </source>
</evidence>
<dbReference type="GO" id="GO:0005829">
    <property type="term" value="C:cytosol"/>
    <property type="evidence" value="ECO:0007669"/>
    <property type="project" value="UniProtKB-SubCell"/>
</dbReference>
<dbReference type="CTD" id="94241"/>
<evidence type="ECO:0000256" key="11">
    <source>
        <dbReference type="SAM" id="MobiDB-lite"/>
    </source>
</evidence>
<evidence type="ECO:0000256" key="5">
    <source>
        <dbReference type="ARBA" id="ARBA00023015"/>
    </source>
</evidence>
<feature type="compositionally biased region" description="Acidic residues" evidence="11">
    <location>
        <begin position="64"/>
        <end position="73"/>
    </location>
</feature>
<keyword evidence="5" id="KW-0805">Transcription regulation</keyword>
<name>A0A8C5AJV4_GADMO</name>
<dbReference type="AlphaFoldDB" id="A0A8C5AJV4"/>
<feature type="region of interest" description="Disordered" evidence="11">
    <location>
        <begin position="256"/>
        <end position="281"/>
    </location>
</feature>
<dbReference type="InterPro" id="IPR029431">
    <property type="entry name" value="TP53INP"/>
</dbReference>
<feature type="compositionally biased region" description="Basic and acidic residues" evidence="11">
    <location>
        <begin position="214"/>
        <end position="236"/>
    </location>
</feature>
<dbReference type="OrthoDB" id="10041339at2759"/>
<dbReference type="Proteomes" id="UP000694546">
    <property type="component" value="Chromosome 11"/>
</dbReference>
<keyword evidence="4" id="KW-0072">Autophagy</keyword>
<dbReference type="GO" id="GO:0005776">
    <property type="term" value="C:autophagosome"/>
    <property type="evidence" value="ECO:0007669"/>
    <property type="project" value="UniProtKB-SubCell"/>
</dbReference>
<feature type="region of interest" description="Disordered" evidence="11">
    <location>
        <begin position="1"/>
        <end position="81"/>
    </location>
</feature>
<protein>
    <submittedName>
        <fullName evidence="12">Tumor protein p53 inducible nuclear protein 1</fullName>
    </submittedName>
</protein>
<keyword evidence="13" id="KW-1185">Reference proteome</keyword>
<organism evidence="12 13">
    <name type="scientific">Gadus morhua</name>
    <name type="common">Atlantic cod</name>
    <dbReference type="NCBI Taxonomy" id="8049"/>
    <lineage>
        <taxon>Eukaryota</taxon>
        <taxon>Metazoa</taxon>
        <taxon>Chordata</taxon>
        <taxon>Craniata</taxon>
        <taxon>Vertebrata</taxon>
        <taxon>Euteleostomi</taxon>
        <taxon>Actinopterygii</taxon>
        <taxon>Neopterygii</taxon>
        <taxon>Teleostei</taxon>
        <taxon>Neoteleostei</taxon>
        <taxon>Acanthomorphata</taxon>
        <taxon>Zeiogadaria</taxon>
        <taxon>Gadariae</taxon>
        <taxon>Gadiformes</taxon>
        <taxon>Gadoidei</taxon>
        <taxon>Gadidae</taxon>
        <taxon>Gadus</taxon>
    </lineage>
</organism>
<feature type="region of interest" description="Disordered" evidence="11">
    <location>
        <begin position="95"/>
        <end position="128"/>
    </location>
</feature>
<dbReference type="OMA" id="TVHLHQP"/>
<dbReference type="GeneID" id="115553722"/>
<dbReference type="GO" id="GO:0031410">
    <property type="term" value="C:cytoplasmic vesicle"/>
    <property type="evidence" value="ECO:0007669"/>
    <property type="project" value="UniProtKB-KW"/>
</dbReference>
<dbReference type="KEGG" id="gmh:115553722"/>
<evidence type="ECO:0000256" key="6">
    <source>
        <dbReference type="ARBA" id="ARBA00023159"/>
    </source>
</evidence>
<evidence type="ECO:0000313" key="13">
    <source>
        <dbReference type="Proteomes" id="UP000694546"/>
    </source>
</evidence>
<proteinExistence type="predicted"/>
<reference evidence="12" key="2">
    <citation type="submission" date="2025-09" db="UniProtKB">
        <authorList>
            <consortium name="Ensembl"/>
        </authorList>
    </citation>
    <scope>IDENTIFICATION</scope>
</reference>
<comment type="subcellular location">
    <subcellularLocation>
        <location evidence="2">Cytoplasm</location>
        <location evidence="2">Cytosol</location>
    </subcellularLocation>
    <subcellularLocation>
        <location evidence="1">Cytoplasmic vesicle</location>
        <location evidence="1">Autophagosome</location>
    </subcellularLocation>
    <subcellularLocation>
        <location evidence="10">Nucleus</location>
        <location evidence="10">Nuclear body</location>
    </subcellularLocation>
</comment>
<keyword evidence="6" id="KW-0010">Activator</keyword>
<dbReference type="GO" id="GO:0045893">
    <property type="term" value="P:positive regulation of DNA-templated transcription"/>
    <property type="evidence" value="ECO:0007669"/>
    <property type="project" value="TreeGrafter"/>
</dbReference>
<gene>
    <name evidence="12" type="primary">TP53INP1</name>
    <name evidence="12" type="synonym">tp53inp1</name>
</gene>
<dbReference type="Pfam" id="PF14839">
    <property type="entry name" value="DOR"/>
    <property type="match status" value="1"/>
</dbReference>
<evidence type="ECO:0000256" key="4">
    <source>
        <dbReference type="ARBA" id="ARBA00023006"/>
    </source>
</evidence>
<feature type="region of interest" description="Disordered" evidence="11">
    <location>
        <begin position="202"/>
        <end position="237"/>
    </location>
</feature>
<dbReference type="Ensembl" id="ENSGMOT00000041152.1">
    <property type="protein sequence ID" value="ENSGMOP00000032469.1"/>
    <property type="gene ID" value="ENSGMOG00000033246.1"/>
</dbReference>
<dbReference type="RefSeq" id="XP_030226067.1">
    <property type="nucleotide sequence ID" value="XM_030370207.1"/>
</dbReference>
<dbReference type="GO" id="GO:0016604">
    <property type="term" value="C:nuclear body"/>
    <property type="evidence" value="ECO:0007669"/>
    <property type="project" value="UniProtKB-SubCell"/>
</dbReference>
<keyword evidence="9" id="KW-0968">Cytoplasmic vesicle</keyword>
<feature type="compositionally biased region" description="Acidic residues" evidence="11">
    <location>
        <begin position="99"/>
        <end position="128"/>
    </location>
</feature>
<dbReference type="GO" id="GO:0000045">
    <property type="term" value="P:autophagosome assembly"/>
    <property type="evidence" value="ECO:0007669"/>
    <property type="project" value="TreeGrafter"/>
</dbReference>
<evidence type="ECO:0000313" key="12">
    <source>
        <dbReference type="Ensembl" id="ENSGMOP00000032469.1"/>
    </source>
</evidence>
<dbReference type="GeneTree" id="ENSGT00530000063829"/>
<dbReference type="PANTHER" id="PTHR31671">
    <property type="entry name" value="DIABETES AND OBESITY REGULATED, ISOFORM G"/>
    <property type="match status" value="1"/>
</dbReference>
<dbReference type="PANTHER" id="PTHR31671:SF0">
    <property type="entry name" value="TUMOR PROTEIN P53-INDUCIBLE NUCLEAR PROTEIN 1"/>
    <property type="match status" value="1"/>
</dbReference>
<reference evidence="12" key="1">
    <citation type="submission" date="2025-08" db="UniProtKB">
        <authorList>
            <consortium name="Ensembl"/>
        </authorList>
    </citation>
    <scope>IDENTIFICATION</scope>
</reference>
<keyword evidence="3" id="KW-0963">Cytoplasm</keyword>
<evidence type="ECO:0000256" key="3">
    <source>
        <dbReference type="ARBA" id="ARBA00022490"/>
    </source>
</evidence>
<evidence type="ECO:0000256" key="1">
    <source>
        <dbReference type="ARBA" id="ARBA00004419"/>
    </source>
</evidence>
<evidence type="ECO:0000256" key="8">
    <source>
        <dbReference type="ARBA" id="ARBA00023242"/>
    </source>
</evidence>
<evidence type="ECO:0000256" key="2">
    <source>
        <dbReference type="ARBA" id="ARBA00004514"/>
    </source>
</evidence>
<keyword evidence="7" id="KW-0804">Transcription</keyword>
<keyword evidence="8" id="KW-0539">Nucleus</keyword>
<feature type="compositionally biased region" description="Gly residues" evidence="11">
    <location>
        <begin position="50"/>
        <end position="60"/>
    </location>
</feature>
<evidence type="ECO:0000256" key="9">
    <source>
        <dbReference type="ARBA" id="ARBA00023329"/>
    </source>
</evidence>